<feature type="compositionally biased region" description="Basic and acidic residues" evidence="6">
    <location>
        <begin position="1659"/>
        <end position="1668"/>
    </location>
</feature>
<feature type="domain" description="SH3" evidence="7">
    <location>
        <begin position="1024"/>
        <end position="1092"/>
    </location>
</feature>
<evidence type="ECO:0000256" key="6">
    <source>
        <dbReference type="SAM" id="MobiDB-lite"/>
    </source>
</evidence>
<dbReference type="InterPro" id="IPR036116">
    <property type="entry name" value="FN3_sf"/>
</dbReference>
<feature type="compositionally biased region" description="Basic and acidic residues" evidence="6">
    <location>
        <begin position="1681"/>
        <end position="1690"/>
    </location>
</feature>
<reference evidence="9 10" key="1">
    <citation type="submission" date="2024-03" db="EMBL/GenBank/DDBJ databases">
        <title>Adaptation during the transition from Ophiocordyceps entomopathogen to insect associate is accompanied by gene loss and intensified selection.</title>
        <authorList>
            <person name="Ward C.M."/>
            <person name="Onetto C.A."/>
            <person name="Borneman A.R."/>
        </authorList>
    </citation>
    <scope>NUCLEOTIDE SEQUENCE [LARGE SCALE GENOMIC DNA]</scope>
    <source>
        <strain evidence="9">AWRI1</strain>
        <tissue evidence="9">Single Adult Female</tissue>
    </source>
</reference>
<feature type="region of interest" description="Disordered" evidence="6">
    <location>
        <begin position="1659"/>
        <end position="1709"/>
    </location>
</feature>
<dbReference type="Gene3D" id="2.30.30.40">
    <property type="entry name" value="SH3 Domains"/>
    <property type="match status" value="3"/>
</dbReference>
<feature type="region of interest" description="Disordered" evidence="6">
    <location>
        <begin position="1742"/>
        <end position="1776"/>
    </location>
</feature>
<feature type="compositionally biased region" description="Basic and acidic residues" evidence="6">
    <location>
        <begin position="1229"/>
        <end position="1254"/>
    </location>
</feature>
<evidence type="ECO:0000256" key="3">
    <source>
        <dbReference type="ARBA" id="ARBA00022737"/>
    </source>
</evidence>
<feature type="compositionally biased region" description="Polar residues" evidence="6">
    <location>
        <begin position="2457"/>
        <end position="2469"/>
    </location>
</feature>
<organism evidence="9 10">
    <name type="scientific">Parthenolecanium corni</name>
    <dbReference type="NCBI Taxonomy" id="536013"/>
    <lineage>
        <taxon>Eukaryota</taxon>
        <taxon>Metazoa</taxon>
        <taxon>Ecdysozoa</taxon>
        <taxon>Arthropoda</taxon>
        <taxon>Hexapoda</taxon>
        <taxon>Insecta</taxon>
        <taxon>Pterygota</taxon>
        <taxon>Neoptera</taxon>
        <taxon>Paraneoptera</taxon>
        <taxon>Hemiptera</taxon>
        <taxon>Sternorrhyncha</taxon>
        <taxon>Coccoidea</taxon>
        <taxon>Coccidae</taxon>
        <taxon>Parthenolecanium</taxon>
    </lineage>
</organism>
<dbReference type="Pfam" id="PF14604">
    <property type="entry name" value="SH3_9"/>
    <property type="match status" value="1"/>
</dbReference>
<dbReference type="FunFam" id="2.30.30.40:FF:000023">
    <property type="entry name" value="RIMS-binding protein 2 isoform F"/>
    <property type="match status" value="1"/>
</dbReference>
<dbReference type="PRINTS" id="PR00452">
    <property type="entry name" value="SH3DOMAIN"/>
</dbReference>
<keyword evidence="5" id="KW-0175">Coiled coil</keyword>
<dbReference type="SMART" id="SM00060">
    <property type="entry name" value="FN3"/>
    <property type="match status" value="3"/>
</dbReference>
<dbReference type="GO" id="GO:0045202">
    <property type="term" value="C:synapse"/>
    <property type="evidence" value="ECO:0007669"/>
    <property type="project" value="GOC"/>
</dbReference>
<feature type="region of interest" description="Disordered" evidence="6">
    <location>
        <begin position="1790"/>
        <end position="1857"/>
    </location>
</feature>
<feature type="compositionally biased region" description="Basic and acidic residues" evidence="6">
    <location>
        <begin position="1932"/>
        <end position="1947"/>
    </location>
</feature>
<feature type="compositionally biased region" description="Polar residues" evidence="6">
    <location>
        <begin position="95"/>
        <end position="117"/>
    </location>
</feature>
<protein>
    <recommendedName>
        <fullName evidence="11">RIMS-binding protein 2</fullName>
    </recommendedName>
</protein>
<feature type="compositionally biased region" description="Low complexity" evidence="6">
    <location>
        <begin position="1999"/>
        <end position="2012"/>
    </location>
</feature>
<feature type="region of interest" description="Disordered" evidence="6">
    <location>
        <begin position="2097"/>
        <end position="2120"/>
    </location>
</feature>
<feature type="compositionally biased region" description="Low complexity" evidence="6">
    <location>
        <begin position="2529"/>
        <end position="2541"/>
    </location>
</feature>
<evidence type="ECO:0000313" key="9">
    <source>
        <dbReference type="EMBL" id="KAK7604578.1"/>
    </source>
</evidence>
<feature type="compositionally biased region" description="Polar residues" evidence="6">
    <location>
        <begin position="1819"/>
        <end position="1830"/>
    </location>
</feature>
<dbReference type="PROSITE" id="PS50002">
    <property type="entry name" value="SH3"/>
    <property type="match status" value="3"/>
</dbReference>
<evidence type="ECO:0000259" key="8">
    <source>
        <dbReference type="PROSITE" id="PS50853"/>
    </source>
</evidence>
<feature type="region of interest" description="Disordered" evidence="6">
    <location>
        <begin position="920"/>
        <end position="1024"/>
    </location>
</feature>
<feature type="region of interest" description="Disordered" evidence="6">
    <location>
        <begin position="1871"/>
        <end position="1947"/>
    </location>
</feature>
<feature type="compositionally biased region" description="Basic and acidic residues" evidence="6">
    <location>
        <begin position="2013"/>
        <end position="2025"/>
    </location>
</feature>
<dbReference type="Gene3D" id="2.60.40.10">
    <property type="entry name" value="Immunoglobulins"/>
    <property type="match status" value="3"/>
</dbReference>
<dbReference type="FunFam" id="2.60.40.10:FF:000072">
    <property type="entry name" value="RIMS-binding protein 2 isoform X1"/>
    <property type="match status" value="1"/>
</dbReference>
<feature type="compositionally biased region" description="Polar residues" evidence="6">
    <location>
        <begin position="1669"/>
        <end position="1680"/>
    </location>
</feature>
<dbReference type="SUPFAM" id="SSF49265">
    <property type="entry name" value="Fibronectin type III"/>
    <property type="match status" value="2"/>
</dbReference>
<dbReference type="InterPro" id="IPR013783">
    <property type="entry name" value="Ig-like_fold"/>
</dbReference>
<dbReference type="InterPro" id="IPR003961">
    <property type="entry name" value="FN3_dom"/>
</dbReference>
<dbReference type="Pfam" id="PF25523">
    <property type="entry name" value="Ig_RIMBP2"/>
    <property type="match status" value="1"/>
</dbReference>
<comment type="caution">
    <text evidence="9">The sequence shown here is derived from an EMBL/GenBank/DDBJ whole genome shotgun (WGS) entry which is preliminary data.</text>
</comment>
<feature type="domain" description="SH3" evidence="7">
    <location>
        <begin position="1114"/>
        <end position="1181"/>
    </location>
</feature>
<dbReference type="PROSITE" id="PS50853">
    <property type="entry name" value="FN3"/>
    <property type="match status" value="3"/>
</dbReference>
<feature type="compositionally biased region" description="Polar residues" evidence="6">
    <location>
        <begin position="2506"/>
        <end position="2515"/>
    </location>
</feature>
<evidence type="ECO:0000259" key="7">
    <source>
        <dbReference type="PROSITE" id="PS50002"/>
    </source>
</evidence>
<feature type="region of interest" description="Disordered" evidence="6">
    <location>
        <begin position="1589"/>
        <end position="1627"/>
    </location>
</feature>
<accession>A0AAN9Y8Z7</accession>
<dbReference type="EMBL" id="JBBCAQ010000003">
    <property type="protein sequence ID" value="KAK7604578.1"/>
    <property type="molecule type" value="Genomic_DNA"/>
</dbReference>
<dbReference type="InterPro" id="IPR036028">
    <property type="entry name" value="SH3-like_dom_sf"/>
</dbReference>
<evidence type="ECO:0000256" key="2">
    <source>
        <dbReference type="ARBA" id="ARBA00022443"/>
    </source>
</evidence>
<feature type="domain" description="Fibronectin type-III" evidence="8">
    <location>
        <begin position="757"/>
        <end position="852"/>
    </location>
</feature>
<feature type="region of interest" description="Disordered" evidence="6">
    <location>
        <begin position="1975"/>
        <end position="2044"/>
    </location>
</feature>
<keyword evidence="10" id="KW-1185">Reference proteome</keyword>
<feature type="region of interest" description="Disordered" evidence="6">
    <location>
        <begin position="1184"/>
        <end position="1254"/>
    </location>
</feature>
<evidence type="ECO:0008006" key="11">
    <source>
        <dbReference type="Google" id="ProtNLM"/>
    </source>
</evidence>
<feature type="compositionally biased region" description="Basic and acidic residues" evidence="6">
    <location>
        <begin position="2478"/>
        <end position="2494"/>
    </location>
</feature>
<feature type="domain" description="Fibronectin type-III" evidence="8">
    <location>
        <begin position="568"/>
        <end position="658"/>
    </location>
</feature>
<feature type="compositionally biased region" description="Pro residues" evidence="6">
    <location>
        <begin position="1215"/>
        <end position="1224"/>
    </location>
</feature>
<dbReference type="Pfam" id="PF00041">
    <property type="entry name" value="fn3"/>
    <property type="match status" value="1"/>
</dbReference>
<evidence type="ECO:0000256" key="4">
    <source>
        <dbReference type="PROSITE-ProRule" id="PRU00192"/>
    </source>
</evidence>
<feature type="compositionally biased region" description="Basic and acidic residues" evidence="6">
    <location>
        <begin position="1615"/>
        <end position="1626"/>
    </location>
</feature>
<dbReference type="InterPro" id="IPR040325">
    <property type="entry name" value="RIMBP1/2/3"/>
</dbReference>
<feature type="region of interest" description="Disordered" evidence="6">
    <location>
        <begin position="2403"/>
        <end position="2551"/>
    </location>
</feature>
<feature type="compositionally biased region" description="Low complexity" evidence="6">
    <location>
        <begin position="2100"/>
        <end position="2113"/>
    </location>
</feature>
<sequence length="2823" mass="311837">MRDVSERRKELEKEQNEAMVSLREKQNELQWRSNCSAPEKVKICETIEALQSKIRELEKKLELQNVHHEELLLEMAAIKRSSQQRTSLPGIYNTSSWKKPAASNQEVQTSPESNASELTYLDRLTPSTSNSYDSGNIYESRHGPYRSRQHAHGCPTSVAPSSSFVDLHHASLDPSARYSINTTNNAVACKPYWTQSEPTCTCPVNSDQELPSATPSNESACSDDSGIQNVSIPHSSASITVDIDKIMAKIDQDNRILAELDKTRSTIATQGSMTAEQLRHISEMGIIPPQTVIQMQQSTLPPSSSQTALNPPISLTNAFPSYLQQFDVSSSLRPSIGSMLPTQLQQLSHAPVSQSTFSILQPGFQTNFSHLPNFLQSQFDLDARKNGNLPGSNFASCSDLLLPHEDLMIESSVRRSQDFVEIPGKGLCNVFISKYSYDPFSQSTSVCPEAELAINAGDYILVYGEPDDDGYVDAELMDGRRGLVPIIFIQKLSGDELLEFKQRILAGMKECDDSASTTIPHDIEAINADENSKKYRPEYNIGGITEEEEDEDADESESDMFFSVLVPAPKQLTLERQLNKSILIRWNAPEDSPSHCIDSYHVYVDGVLKTTIKANERTKALLEGVDSTKPHRISVRSVTQNRRTSRDAACTMLIGKDIPSYPTNVRAHHVTATSAVISWMPSNSNFQHTVCVNNVEVRTVKPGVYRHTITGLVPNTLYRVTVRAKNIRAPQFDDKTASDKFASHIDFRTLPKGMPDPPAEIQVEVGPQDGTLLVTWVPVTVESANGAPVTGYAVYADGKKVTDIDSPTGDHALIDISKIISMNPRHVTVRTKSKENQSCDSNSTPIPATALKAKHSTKSTNYNRHPTRNAYGQVIIDPEENLSDKEVYPGQVTGVPSIEITKDNPTDDNYSEEEFLEAHRSTRNIRYPHPMQPRSHGDQRVHMERVRPSASNVPHERNSSRPYDRRAYDPRRDNREYHHSPARPGDRRRPPDAHVVRPGRGPTTSASAATHRQHMGGPSAQPEDKSRIVVALFDYDPLNMSPNPETCHEELSFVAGDQIRILSEKDPDGFYWGECRGKRGYVPENMITDIENAPKTILDKLKKRNKYLDIRHSADAKKMVALYDYDPHDHSPHLDNDAEISFSQGQIIYVKGEPDDDGFYLGEVDGMQGLVPSNYLQEVDEFPEDAAPHHSGQGNRNVIRPVQRDRNRGHGPGARGPPPPPRDGMPPRGDPRDRRKGSAEEPGKDRRGPPPREENWYCERISTLIQNGTDEWQNLWQLAIKELFHNSEIFQNPVNNIIAINSLLKVIEKAFKERVYRLRVQAFECWQYFIVTIDTCDVSDKLLNVLLIPLTASNHSVFEVLCAKLRTWATLLDSNLVVRSTIMKKGVPNLLKILYGPHALRQASEFDDLVEVCGNFPVAQLIKQFSSNEESNNETVLKPHNGVHVTPSTKTSSHLKTSFLSRLSSSIEKKRNPEVTAKLPSTPKSAKSTDEQDVRFVAVKSKPKNSPMTEHQKEISRSRSYIPALYEDLSQSQSQSLSDSVSLLSNKTPAPVMSGIEYFEEDANLPPDQTPRHTEVDEASMALSIAKISTHNSDTEREAAPASKKSLFKDTTNSEEPKTNHTDGGRNLRVNLESAAMPHNENASAKRRAMRFAASVECAEPKRAKRVSENFSDSKNTPSNPKDKCEEEKKRGRGRPRKSGNLVEAQGASLVENESQNLFVSTPVQLKKSSVANSPFDSLMNAKNSEESAKMRRKSLTVKRNELPARSPVATRKRKSSLFQIFNQKKPCSIIDEPSSKKAGPSSSTIEVDPVVVDVDDVANNNTDSSSKIVSNAEKRCNDVDVEDEEESEMNSSVVIIEPPSANEIISIIDTESQSVPEKTDETKTVNPPVVPLFDDESTFFEDVEVSRKPENVCQTTKKGPNGKAAESSESGESRKSIANESFPDKLILEETQAGNCLQKSDQVVDNAAEVNVNSNAARQSNNPNSPNKSAGSPTKIVSSPTKNKNNMSNKTTLEKKEGVSRKESPSPTKSNEKAATPSDLDMSSVKKRLIDEGETQNANVDQQKVNTSPLTNNTRTFKIMRMACDSQNFSKHKHFGKISKSPLSSSPSPSNSRITSTNQRTMKILMANNGSAEKPRLSPTKVLPTPTERLKYYPKECTSPGILKKPDLNGSFQSPRSAKFVNFAEQLTATRTFDVYDDNDYESYSSDDASNCNLINDDEATSQEVLYSPLLNCSDDVKNIIDRLSLGKPAVDLFHRMGIRTVGHLASISTLTAKSIPAGDNRLHRLRKALKDYDDWRTTFYESKGLRIPSARRRLLCKTPDSILEISSLIELLDEAESIEPSPAIAASSPEAVQNNANCSGTSNNVLISINRLPTVVLAKLNEENCPSLVNKNEIIVRLEEKSSPTKANKPVAAEVLRSPTKTDSRSPTKTADLLRSPTKTVDVLRSPTKTDCRSPTKTADLSRSPTKTVDVPRSPTKTDCRSPTKTDCRSPTKADGAATPSPPIVSSASPTKKSSTDKASTDVSAIRPSGSPSKSPPRGVECERRKLPPAGVVEDTSAAAAEEMAVEVAENTTAESGAAAETSVVDLIENEADENVETRSELDAIEDTADLIYTSNDESGAERTQLEADKPSNVVETYVVPLRSPRLVDLEQAVPSPEIMTVDCDEQPPPERTDYAAEKESSLSIFSPEVISRSVCRQTLESQSPIAASKGECEERSLFTSDETAAPTVDLVGDTPAPQTVASQDGIFGQLLATMWEPFLTDRLRRLLIADERSAFVEFSEIMRRSVAKLRQARVTGAIGIDTLEACGLVDFVNEISSPNK</sequence>
<feature type="compositionally biased region" description="Acidic residues" evidence="6">
    <location>
        <begin position="1840"/>
        <end position="1849"/>
    </location>
</feature>
<gene>
    <name evidence="9" type="ORF">V9T40_005764</name>
</gene>
<dbReference type="CDD" id="cd00063">
    <property type="entry name" value="FN3"/>
    <property type="match status" value="1"/>
</dbReference>
<keyword evidence="3" id="KW-0677">Repeat</keyword>
<evidence type="ECO:0000256" key="1">
    <source>
        <dbReference type="ARBA" id="ARBA00010749"/>
    </source>
</evidence>
<evidence type="ECO:0000313" key="10">
    <source>
        <dbReference type="Proteomes" id="UP001367676"/>
    </source>
</evidence>
<dbReference type="SUPFAM" id="SSF50044">
    <property type="entry name" value="SH3-domain"/>
    <property type="match status" value="3"/>
</dbReference>
<dbReference type="PANTHER" id="PTHR14234">
    <property type="entry name" value="RIM BINDING PROTEIN-RELATED"/>
    <property type="match status" value="1"/>
</dbReference>
<dbReference type="SMART" id="SM00326">
    <property type="entry name" value="SH3"/>
    <property type="match status" value="3"/>
</dbReference>
<dbReference type="InterPro" id="IPR057884">
    <property type="entry name" value="FN3_RIM-BP1/2/3"/>
</dbReference>
<dbReference type="InterPro" id="IPR001452">
    <property type="entry name" value="SH3_domain"/>
</dbReference>
<feature type="domain" description="Fibronectin type-III" evidence="8">
    <location>
        <begin position="661"/>
        <end position="752"/>
    </location>
</feature>
<feature type="coiled-coil region" evidence="5">
    <location>
        <begin position="1"/>
        <end position="74"/>
    </location>
</feature>
<dbReference type="Proteomes" id="UP001367676">
    <property type="component" value="Unassembled WGS sequence"/>
</dbReference>
<name>A0AAN9Y8Z7_9HEMI</name>
<dbReference type="GO" id="GO:0007274">
    <property type="term" value="P:neuromuscular synaptic transmission"/>
    <property type="evidence" value="ECO:0007669"/>
    <property type="project" value="TreeGrafter"/>
</dbReference>
<feature type="compositionally biased region" description="Acidic residues" evidence="6">
    <location>
        <begin position="1894"/>
        <end position="1904"/>
    </location>
</feature>
<feature type="domain" description="SH3" evidence="7">
    <location>
        <begin position="426"/>
        <end position="494"/>
    </location>
</feature>
<feature type="region of interest" description="Disordered" evidence="6">
    <location>
        <begin position="1432"/>
        <end position="1491"/>
    </location>
</feature>
<dbReference type="Pfam" id="PF07653">
    <property type="entry name" value="SH3_2"/>
    <property type="match status" value="2"/>
</dbReference>
<feature type="compositionally biased region" description="Polar residues" evidence="6">
    <location>
        <begin position="1979"/>
        <end position="1998"/>
    </location>
</feature>
<proteinExistence type="inferred from homology"/>
<feature type="compositionally biased region" description="Basic and acidic residues" evidence="6">
    <location>
        <begin position="954"/>
        <end position="995"/>
    </location>
</feature>
<feature type="compositionally biased region" description="Polar residues" evidence="6">
    <location>
        <begin position="125"/>
        <end position="134"/>
    </location>
</feature>
<keyword evidence="2 4" id="KW-0728">SH3 domain</keyword>
<feature type="compositionally biased region" description="Polar residues" evidence="6">
    <location>
        <begin position="1446"/>
        <end position="1466"/>
    </location>
</feature>
<evidence type="ECO:0000256" key="5">
    <source>
        <dbReference type="SAM" id="Coils"/>
    </source>
</evidence>
<dbReference type="FunFam" id="2.30.30.40:FF:000016">
    <property type="entry name" value="RIMS-binding protein 2 isoform X2"/>
    <property type="match status" value="1"/>
</dbReference>
<dbReference type="PANTHER" id="PTHR14234:SF19">
    <property type="entry name" value="RIM-BINDING PROTEIN, ISOFORM F"/>
    <property type="match status" value="1"/>
</dbReference>
<feature type="region of interest" description="Disordered" evidence="6">
    <location>
        <begin position="95"/>
        <end position="157"/>
    </location>
</feature>
<comment type="similarity">
    <text evidence="1">Belongs to the RIMBP family.</text>
</comment>
<feature type="compositionally biased region" description="Basic and acidic residues" evidence="6">
    <location>
        <begin position="935"/>
        <end position="947"/>
    </location>
</feature>